<dbReference type="SUPFAM" id="SSF53597">
    <property type="entry name" value="Dihydrofolate reductase-like"/>
    <property type="match status" value="1"/>
</dbReference>
<dbReference type="InterPro" id="IPR002734">
    <property type="entry name" value="RibDG_C"/>
</dbReference>
<evidence type="ECO:0000259" key="1">
    <source>
        <dbReference type="Pfam" id="PF01872"/>
    </source>
</evidence>
<accession>A0A8H1LIW4</accession>
<proteinExistence type="predicted"/>
<evidence type="ECO:0000313" key="3">
    <source>
        <dbReference type="Proteomes" id="UP000298111"/>
    </source>
</evidence>
<protein>
    <recommendedName>
        <fullName evidence="1">Bacterial bifunctional deaminase-reductase C-terminal domain-containing protein</fullName>
    </recommendedName>
</protein>
<gene>
    <name evidence="2" type="ORF">D8771_08690</name>
</gene>
<dbReference type="GO" id="GO:0009231">
    <property type="term" value="P:riboflavin biosynthetic process"/>
    <property type="evidence" value="ECO:0007669"/>
    <property type="project" value="InterPro"/>
</dbReference>
<dbReference type="Pfam" id="PF01872">
    <property type="entry name" value="RibD_C"/>
    <property type="match status" value="1"/>
</dbReference>
<feature type="domain" description="Bacterial bifunctional deaminase-reductase C-terminal" evidence="1">
    <location>
        <begin position="112"/>
        <end position="186"/>
    </location>
</feature>
<reference evidence="2 3" key="1">
    <citation type="submission" date="2018-10" db="EMBL/GenBank/DDBJ databases">
        <title>Isolation of pseudouridimycin from Streptomyces albus DSM 40763.</title>
        <authorList>
            <person name="Rosenqvist P."/>
            <person name="Metsae-Ketelae M."/>
            <person name="Virta P."/>
        </authorList>
    </citation>
    <scope>NUCLEOTIDE SEQUENCE [LARGE SCALE GENOMIC DNA]</scope>
    <source>
        <strain evidence="2 3">DSM 40763</strain>
    </source>
</reference>
<comment type="caution">
    <text evidence="2">The sequence shown here is derived from an EMBL/GenBank/DDBJ whole genome shotgun (WGS) entry which is preliminary data.</text>
</comment>
<sequence length="194" mass="20452">MSSGPWAGPSGVLIIRLDRWKETRWTTVRSRRAARSRCSRSCSAPSAAVTKARAGSWTGGSTTRSSSTGTCGRPARWVHCCWTGAPTNTSPRRGPHPKPPAERLPEATAFMNAVPRTVVTGSGRVAPWEGTRVTDGSDLAADMARLRAATEGDIAVFGSSSLTVTLLEQGLMDELRTLLHPVVLSAAAGVSSPV</sequence>
<dbReference type="Proteomes" id="UP000298111">
    <property type="component" value="Unassembled WGS sequence"/>
</dbReference>
<dbReference type="Gene3D" id="3.40.430.10">
    <property type="entry name" value="Dihydrofolate Reductase, subunit A"/>
    <property type="match status" value="1"/>
</dbReference>
<organism evidence="2 3">
    <name type="scientific">Streptomyces albus</name>
    <dbReference type="NCBI Taxonomy" id="1888"/>
    <lineage>
        <taxon>Bacteria</taxon>
        <taxon>Bacillati</taxon>
        <taxon>Actinomycetota</taxon>
        <taxon>Actinomycetes</taxon>
        <taxon>Kitasatosporales</taxon>
        <taxon>Streptomycetaceae</taxon>
        <taxon>Streptomyces</taxon>
    </lineage>
</organism>
<dbReference type="GO" id="GO:0008703">
    <property type="term" value="F:5-amino-6-(5-phosphoribosylamino)uracil reductase activity"/>
    <property type="evidence" value="ECO:0007669"/>
    <property type="project" value="InterPro"/>
</dbReference>
<dbReference type="AlphaFoldDB" id="A0A8H1LIW4"/>
<dbReference type="InterPro" id="IPR024072">
    <property type="entry name" value="DHFR-like_dom_sf"/>
</dbReference>
<dbReference type="EMBL" id="RCIY01000040">
    <property type="protein sequence ID" value="TGG86410.1"/>
    <property type="molecule type" value="Genomic_DNA"/>
</dbReference>
<evidence type="ECO:0000313" key="2">
    <source>
        <dbReference type="EMBL" id="TGG86410.1"/>
    </source>
</evidence>
<name>A0A8H1LIW4_9ACTN</name>